<dbReference type="GO" id="GO:0000150">
    <property type="term" value="F:DNA strand exchange activity"/>
    <property type="evidence" value="ECO:0007669"/>
    <property type="project" value="InterPro"/>
</dbReference>
<keyword evidence="3" id="KW-0238">DNA-binding</keyword>
<dbReference type="InterPro" id="IPR050639">
    <property type="entry name" value="SSR_resolvase"/>
</dbReference>
<evidence type="ECO:0000256" key="3">
    <source>
        <dbReference type="ARBA" id="ARBA00023125"/>
    </source>
</evidence>
<dbReference type="InterPro" id="IPR006119">
    <property type="entry name" value="Resolv_N"/>
</dbReference>
<dbReference type="PANTHER" id="PTHR30461">
    <property type="entry name" value="DNA-INVERTASE FROM LAMBDOID PROPHAGE"/>
    <property type="match status" value="1"/>
</dbReference>
<comment type="similarity">
    <text evidence="1">Belongs to the site-specific recombinase resolvase family.</text>
</comment>
<keyword evidence="9" id="KW-1185">Reference proteome</keyword>
<dbReference type="PROSITE" id="PS00397">
    <property type="entry name" value="RECOMBINASES_1"/>
    <property type="match status" value="1"/>
</dbReference>
<dbReference type="AlphaFoldDB" id="A0A7I7SNG0"/>
<dbReference type="PANTHER" id="PTHR30461:SF26">
    <property type="entry name" value="RESOLVASE HOMOLOG YNEB"/>
    <property type="match status" value="1"/>
</dbReference>
<evidence type="ECO:0000256" key="2">
    <source>
        <dbReference type="ARBA" id="ARBA00022908"/>
    </source>
</evidence>
<dbReference type="Pfam" id="PF00239">
    <property type="entry name" value="Resolvase"/>
    <property type="match status" value="1"/>
</dbReference>
<dbReference type="KEGG" id="msar:MSAR_16380"/>
<protein>
    <recommendedName>
        <fullName evidence="7">Resolvase/invertase-type recombinase catalytic domain-containing protein</fullName>
    </recommendedName>
</protein>
<keyword evidence="4" id="KW-0233">DNA recombination</keyword>
<dbReference type="PROSITE" id="PS00398">
    <property type="entry name" value="RECOMBINASES_2"/>
    <property type="match status" value="1"/>
</dbReference>
<dbReference type="EMBL" id="AP022595">
    <property type="protein sequence ID" value="BBY58502.1"/>
    <property type="molecule type" value="Genomic_DNA"/>
</dbReference>
<dbReference type="InterPro" id="IPR006118">
    <property type="entry name" value="Recombinase_CS"/>
</dbReference>
<dbReference type="CDD" id="cd03768">
    <property type="entry name" value="SR_ResInv"/>
    <property type="match status" value="1"/>
</dbReference>
<proteinExistence type="inferred from homology"/>
<keyword evidence="2" id="KW-0229">DNA integration</keyword>
<evidence type="ECO:0000256" key="6">
    <source>
        <dbReference type="PROSITE-ProRule" id="PRU10137"/>
    </source>
</evidence>
<evidence type="ECO:0000256" key="4">
    <source>
        <dbReference type="ARBA" id="ARBA00023172"/>
    </source>
</evidence>
<sequence>MTAILGYARVSTTGQDLDAQIAVLAAAGADKGRIFTDNLSGSAGTERPGLTAMLDYARPGDTVVVAAVDRLGRSVVA</sequence>
<accession>A0A7I7SNG0</accession>
<dbReference type="SMART" id="SM00857">
    <property type="entry name" value="Resolvase"/>
    <property type="match status" value="1"/>
</dbReference>
<feature type="active site" description="O-(5'-phospho-DNA)-serine intermediate" evidence="5 6">
    <location>
        <position position="11"/>
    </location>
</feature>
<dbReference type="Proteomes" id="UP000466445">
    <property type="component" value="Chromosome"/>
</dbReference>
<dbReference type="SUPFAM" id="SSF53041">
    <property type="entry name" value="Resolvase-like"/>
    <property type="match status" value="1"/>
</dbReference>
<evidence type="ECO:0000313" key="8">
    <source>
        <dbReference type="EMBL" id="BBY58502.1"/>
    </source>
</evidence>
<dbReference type="GO" id="GO:0015074">
    <property type="term" value="P:DNA integration"/>
    <property type="evidence" value="ECO:0007669"/>
    <property type="project" value="UniProtKB-KW"/>
</dbReference>
<evidence type="ECO:0000256" key="5">
    <source>
        <dbReference type="PIRSR" id="PIRSR606118-50"/>
    </source>
</evidence>
<evidence type="ECO:0000256" key="1">
    <source>
        <dbReference type="ARBA" id="ARBA00009913"/>
    </source>
</evidence>
<dbReference type="PROSITE" id="PS51736">
    <property type="entry name" value="RECOMBINASES_3"/>
    <property type="match status" value="1"/>
</dbReference>
<dbReference type="Gene3D" id="3.40.50.1390">
    <property type="entry name" value="Resolvase, N-terminal catalytic domain"/>
    <property type="match status" value="1"/>
</dbReference>
<name>A0A7I7SNG0_9MYCO</name>
<dbReference type="GO" id="GO:0003677">
    <property type="term" value="F:DNA binding"/>
    <property type="evidence" value="ECO:0007669"/>
    <property type="project" value="UniProtKB-KW"/>
</dbReference>
<gene>
    <name evidence="8" type="ORF">MSAR_16380</name>
</gene>
<evidence type="ECO:0000259" key="7">
    <source>
        <dbReference type="PROSITE" id="PS51736"/>
    </source>
</evidence>
<reference evidence="8 9" key="1">
    <citation type="journal article" date="2019" name="Emerg. Microbes Infect.">
        <title>Comprehensive subspecies identification of 175 nontuberculous mycobacteria species based on 7547 genomic profiles.</title>
        <authorList>
            <person name="Matsumoto Y."/>
            <person name="Kinjo T."/>
            <person name="Motooka D."/>
            <person name="Nabeya D."/>
            <person name="Jung N."/>
            <person name="Uechi K."/>
            <person name="Horii T."/>
            <person name="Iida T."/>
            <person name="Fujita J."/>
            <person name="Nakamura S."/>
        </authorList>
    </citation>
    <scope>NUCLEOTIDE SEQUENCE [LARGE SCALE GENOMIC DNA]</scope>
    <source>
        <strain evidence="8 9">JCM 30395</strain>
    </source>
</reference>
<evidence type="ECO:0000313" key="9">
    <source>
        <dbReference type="Proteomes" id="UP000466445"/>
    </source>
</evidence>
<feature type="domain" description="Resolvase/invertase-type recombinase catalytic" evidence="7">
    <location>
        <begin position="3"/>
        <end position="77"/>
    </location>
</feature>
<dbReference type="InterPro" id="IPR036162">
    <property type="entry name" value="Resolvase-like_N_sf"/>
</dbReference>
<organism evidence="8 9">
    <name type="scientific">Mycolicibacterium sarraceniae</name>
    <dbReference type="NCBI Taxonomy" id="1534348"/>
    <lineage>
        <taxon>Bacteria</taxon>
        <taxon>Bacillati</taxon>
        <taxon>Actinomycetota</taxon>
        <taxon>Actinomycetes</taxon>
        <taxon>Mycobacteriales</taxon>
        <taxon>Mycobacteriaceae</taxon>
        <taxon>Mycolicibacterium</taxon>
    </lineage>
</organism>